<dbReference type="Proteomes" id="UP000026714">
    <property type="component" value="Unassembled WGS sequence"/>
</dbReference>
<evidence type="ECO:0000313" key="2">
    <source>
        <dbReference type="EMBL" id="KDB52237.1"/>
    </source>
</evidence>
<name>A0A059KL77_9BURK</name>
<reference evidence="2 3" key="1">
    <citation type="journal article" date="2014" name="FEMS Microbiol. Ecol.">
        <title>Sphaerotilus natans encrusted with nanoball-shaped Fe(III) oxide minerals formed by nitrate-reducing mixotrophic Fe(II) oxidation.</title>
        <authorList>
            <person name="Park S."/>
            <person name="Kim D.H."/>
            <person name="Lee J.H."/>
            <person name="Hur H.G."/>
        </authorList>
    </citation>
    <scope>NUCLEOTIDE SEQUENCE [LARGE SCALE GENOMIC DNA]</scope>
    <source>
        <strain evidence="2 3">DSM 6575</strain>
    </source>
</reference>
<evidence type="ECO:0000256" key="1">
    <source>
        <dbReference type="SAM" id="MobiDB-lite"/>
    </source>
</evidence>
<dbReference type="EMBL" id="AZRA01000053">
    <property type="protein sequence ID" value="KDB52237.1"/>
    <property type="molecule type" value="Genomic_DNA"/>
</dbReference>
<sequence>MRHQSLRVEGRRRARAVGSFGRKSGRLAPGLAPEAWWLATTSRWRTTGALHTGPTKPVLRSRVREHLKKPSRVTRKTLSGVDCPKRP</sequence>
<organism evidence="2 3">
    <name type="scientific">Sphaerotilus natans subsp. natans DSM 6575</name>
    <dbReference type="NCBI Taxonomy" id="1286631"/>
    <lineage>
        <taxon>Bacteria</taxon>
        <taxon>Pseudomonadati</taxon>
        <taxon>Pseudomonadota</taxon>
        <taxon>Betaproteobacteria</taxon>
        <taxon>Burkholderiales</taxon>
        <taxon>Sphaerotilaceae</taxon>
        <taxon>Sphaerotilus</taxon>
    </lineage>
</organism>
<proteinExistence type="predicted"/>
<comment type="caution">
    <text evidence="2">The sequence shown here is derived from an EMBL/GenBank/DDBJ whole genome shotgun (WGS) entry which is preliminary data.</text>
</comment>
<accession>A0A059KL77</accession>
<protein>
    <submittedName>
        <fullName evidence="2">Uncharacterized protein</fullName>
    </submittedName>
</protein>
<feature type="region of interest" description="Disordered" evidence="1">
    <location>
        <begin position="68"/>
        <end position="87"/>
    </location>
</feature>
<keyword evidence="3" id="KW-1185">Reference proteome</keyword>
<dbReference type="AlphaFoldDB" id="A0A059KL77"/>
<evidence type="ECO:0000313" key="3">
    <source>
        <dbReference type="Proteomes" id="UP000026714"/>
    </source>
</evidence>
<gene>
    <name evidence="2" type="ORF">X805_21450</name>
</gene>